<accession>A0A7Y8RPK8</accession>
<evidence type="ECO:0000256" key="10">
    <source>
        <dbReference type="ARBA" id="ARBA00049152"/>
    </source>
</evidence>
<comment type="catalytic activity">
    <reaction evidence="10">
        <text>N(6)-carboxybiotinyl-L-lysyl-[protein] + acetyl-CoA = N(6)-biotinyl-L-lysyl-[protein] + malonyl-CoA</text>
        <dbReference type="Rhea" id="RHEA:54728"/>
        <dbReference type="Rhea" id="RHEA-COMP:10505"/>
        <dbReference type="Rhea" id="RHEA-COMP:10506"/>
        <dbReference type="ChEBI" id="CHEBI:57288"/>
        <dbReference type="ChEBI" id="CHEBI:57384"/>
        <dbReference type="ChEBI" id="CHEBI:83144"/>
        <dbReference type="ChEBI" id="CHEBI:83145"/>
        <dbReference type="EC" id="2.1.3.15"/>
    </reaction>
</comment>
<keyword evidence="3" id="KW-0444">Lipid biosynthesis</keyword>
<dbReference type="UniPathway" id="UPA00655">
    <property type="reaction ID" value="UER00711"/>
</dbReference>
<comment type="pathway">
    <text evidence="1">Lipid metabolism; malonyl-CoA biosynthesis; malonyl-CoA from acetyl-CoA: step 1/1.</text>
</comment>
<dbReference type="PROSITE" id="PS50989">
    <property type="entry name" value="COA_CT_CTER"/>
    <property type="match status" value="1"/>
</dbReference>
<dbReference type="GO" id="GO:0003989">
    <property type="term" value="F:acetyl-CoA carboxylase activity"/>
    <property type="evidence" value="ECO:0007669"/>
    <property type="project" value="InterPro"/>
</dbReference>
<dbReference type="EMBL" id="JABUHS010000155">
    <property type="protein sequence ID" value="NWN62756.1"/>
    <property type="molecule type" value="Genomic_DNA"/>
</dbReference>
<feature type="domain" description="CoA carboxyltransferase C-terminal" evidence="11">
    <location>
        <begin position="1"/>
        <end position="45"/>
    </location>
</feature>
<dbReference type="GO" id="GO:0006633">
    <property type="term" value="P:fatty acid biosynthetic process"/>
    <property type="evidence" value="ECO:0007669"/>
    <property type="project" value="UniProtKB-KW"/>
</dbReference>
<evidence type="ECO:0000259" key="11">
    <source>
        <dbReference type="PROSITE" id="PS50989"/>
    </source>
</evidence>
<protein>
    <recommendedName>
        <fullName evidence="2">acetyl-CoA carboxytransferase</fullName>
        <ecNumber evidence="2">2.1.3.15</ecNumber>
    </recommendedName>
</protein>
<keyword evidence="5" id="KW-0547">Nucleotide-binding</keyword>
<keyword evidence="8" id="KW-0443">Lipid metabolism</keyword>
<keyword evidence="6" id="KW-0276">Fatty acid metabolism</keyword>
<dbReference type="GO" id="GO:0005524">
    <property type="term" value="F:ATP binding"/>
    <property type="evidence" value="ECO:0007669"/>
    <property type="project" value="UniProtKB-KW"/>
</dbReference>
<sequence length="67" mass="7131">GITADRLKGLGIVDKVIAEPLGGAHRDPAAAAATIRAELGSQLAMLKKLDNEALLARRYERLMSYGL</sequence>
<evidence type="ECO:0000256" key="8">
    <source>
        <dbReference type="ARBA" id="ARBA00023098"/>
    </source>
</evidence>
<keyword evidence="7" id="KW-0067">ATP-binding</keyword>
<dbReference type="InterPro" id="IPR029045">
    <property type="entry name" value="ClpP/crotonase-like_dom_sf"/>
</dbReference>
<dbReference type="PANTHER" id="PTHR42853:SF3">
    <property type="entry name" value="ACETYL-COENZYME A CARBOXYLASE CARBOXYL TRANSFERASE SUBUNIT ALPHA, CHLOROPLASTIC"/>
    <property type="match status" value="1"/>
</dbReference>
<evidence type="ECO:0000256" key="4">
    <source>
        <dbReference type="ARBA" id="ARBA00022679"/>
    </source>
</evidence>
<evidence type="ECO:0000313" key="12">
    <source>
        <dbReference type="EMBL" id="NWN62756.1"/>
    </source>
</evidence>
<evidence type="ECO:0000256" key="7">
    <source>
        <dbReference type="ARBA" id="ARBA00022840"/>
    </source>
</evidence>
<evidence type="ECO:0000256" key="6">
    <source>
        <dbReference type="ARBA" id="ARBA00022832"/>
    </source>
</evidence>
<feature type="non-terminal residue" evidence="12">
    <location>
        <position position="1"/>
    </location>
</feature>
<evidence type="ECO:0000256" key="5">
    <source>
        <dbReference type="ARBA" id="ARBA00022741"/>
    </source>
</evidence>
<gene>
    <name evidence="12" type="ORF">HT123_17300</name>
</gene>
<dbReference type="Gene3D" id="3.90.226.10">
    <property type="entry name" value="2-enoyl-CoA Hydratase, Chain A, domain 1"/>
    <property type="match status" value="1"/>
</dbReference>
<dbReference type="AlphaFoldDB" id="A0A7Y8RPK8"/>
<dbReference type="InterPro" id="IPR011763">
    <property type="entry name" value="COA_CT_C"/>
</dbReference>
<evidence type="ECO:0000256" key="9">
    <source>
        <dbReference type="ARBA" id="ARBA00023160"/>
    </source>
</evidence>
<dbReference type="EC" id="2.1.3.15" evidence="2"/>
<dbReference type="InterPro" id="IPR001095">
    <property type="entry name" value="Acetyl_CoA_COase_a_su"/>
</dbReference>
<evidence type="ECO:0000256" key="3">
    <source>
        <dbReference type="ARBA" id="ARBA00022516"/>
    </source>
</evidence>
<dbReference type="PANTHER" id="PTHR42853">
    <property type="entry name" value="ACETYL-COENZYME A CARBOXYLASE CARBOXYL TRANSFERASE SUBUNIT ALPHA"/>
    <property type="match status" value="1"/>
</dbReference>
<evidence type="ECO:0000256" key="1">
    <source>
        <dbReference type="ARBA" id="ARBA00004956"/>
    </source>
</evidence>
<dbReference type="SUPFAM" id="SSF52096">
    <property type="entry name" value="ClpP/crotonase"/>
    <property type="match status" value="1"/>
</dbReference>
<dbReference type="Pfam" id="PF03255">
    <property type="entry name" value="ACCA"/>
    <property type="match status" value="1"/>
</dbReference>
<dbReference type="GO" id="GO:0016743">
    <property type="term" value="F:carboxyl- or carbamoyltransferase activity"/>
    <property type="evidence" value="ECO:0007669"/>
    <property type="project" value="InterPro"/>
</dbReference>
<dbReference type="GO" id="GO:0009317">
    <property type="term" value="C:acetyl-CoA carboxylase complex"/>
    <property type="evidence" value="ECO:0007669"/>
    <property type="project" value="InterPro"/>
</dbReference>
<comment type="caution">
    <text evidence="12">The sequence shown here is derived from an EMBL/GenBank/DDBJ whole genome shotgun (WGS) entry which is preliminary data.</text>
</comment>
<evidence type="ECO:0000256" key="2">
    <source>
        <dbReference type="ARBA" id="ARBA00011883"/>
    </source>
</evidence>
<organism evidence="12 13">
    <name type="scientific">Pseudomonas allii</name>
    <dbReference type="NCBI Taxonomy" id="2740531"/>
    <lineage>
        <taxon>Bacteria</taxon>
        <taxon>Pseudomonadati</taxon>
        <taxon>Pseudomonadota</taxon>
        <taxon>Gammaproteobacteria</taxon>
        <taxon>Pseudomonadales</taxon>
        <taxon>Pseudomonadaceae</taxon>
        <taxon>Pseudomonas</taxon>
    </lineage>
</organism>
<keyword evidence="9" id="KW-0275">Fatty acid biosynthesis</keyword>
<keyword evidence="4 12" id="KW-0808">Transferase</keyword>
<evidence type="ECO:0000313" key="13">
    <source>
        <dbReference type="Proteomes" id="UP000543908"/>
    </source>
</evidence>
<proteinExistence type="predicted"/>
<name>A0A7Y8RPK8_9PSED</name>
<dbReference type="Proteomes" id="UP000543908">
    <property type="component" value="Unassembled WGS sequence"/>
</dbReference>
<dbReference type="GO" id="GO:2001295">
    <property type="term" value="P:malonyl-CoA biosynthetic process"/>
    <property type="evidence" value="ECO:0007669"/>
    <property type="project" value="UniProtKB-UniPathway"/>
</dbReference>
<reference evidence="12 13" key="1">
    <citation type="submission" date="2020-05" db="EMBL/GenBank/DDBJ databases">
        <title>Onion-isolated Pseudomonas sp.</title>
        <authorList>
            <person name="Fujikawa T."/>
            <person name="Sawada H."/>
        </authorList>
    </citation>
    <scope>NUCLEOTIDE SEQUENCE [LARGE SCALE GENOMIC DNA]</scope>
    <source>
        <strain evidence="12 13">MAFF 301512</strain>
    </source>
</reference>
<keyword evidence="12" id="KW-0436">Ligase</keyword>